<dbReference type="Pfam" id="PF00188">
    <property type="entry name" value="CAP"/>
    <property type="match status" value="1"/>
</dbReference>
<dbReference type="PANTHER" id="PTHR31157:SF1">
    <property type="entry name" value="SCP DOMAIN-CONTAINING PROTEIN"/>
    <property type="match status" value="1"/>
</dbReference>
<evidence type="ECO:0000313" key="4">
    <source>
        <dbReference type="EMBL" id="OMH84740.1"/>
    </source>
</evidence>
<name>A0A1R1PUS8_ZANCU</name>
<feature type="compositionally biased region" description="Polar residues" evidence="1">
    <location>
        <begin position="197"/>
        <end position="222"/>
    </location>
</feature>
<dbReference type="AlphaFoldDB" id="A0A1R1PUS8"/>
<dbReference type="CDD" id="cd05379">
    <property type="entry name" value="CAP_bacterial"/>
    <property type="match status" value="1"/>
</dbReference>
<accession>A0A1R1PUS8</accession>
<evidence type="ECO:0000256" key="2">
    <source>
        <dbReference type="SAM" id="SignalP"/>
    </source>
</evidence>
<sequence length="342" mass="39167">MHTATKSIPIVLMACFCLGSPLNRLESKKNRYPLHKYSFSEYPPVPQTLEAPSGGDTSDAIDNSDMGRFFADRSFSDDTTNTHDRNNKHYFNFESFQNNSDDEESHYYARNSNHGKYNKNNNSDSKEARLLEKRHEHGKVSNVGYHKSQKSQKQQHPRTQTRTQTRTRTHRNKSHNDKSRPKNRKIVYIPATKNKDTAQYTVSQGLSSNSNSKYNGYTKSSSNDGKDQMLYLVNNLRAKYGKPPLTINPGLMAAALFHSRYQYSIKKITHENSIYPGLLRRYKVFGVHCTAGGENVARGQGSISQVFNDWVHSPGHFQNMVGDYKYFGYANVNRYWTQSFSG</sequence>
<keyword evidence="2" id="KW-0732">Signal</keyword>
<dbReference type="Proteomes" id="UP000188320">
    <property type="component" value="Unassembled WGS sequence"/>
</dbReference>
<feature type="compositionally biased region" description="Low complexity" evidence="1">
    <location>
        <begin position="111"/>
        <end position="123"/>
    </location>
</feature>
<feature type="domain" description="SCP" evidence="3">
    <location>
        <begin position="230"/>
        <end position="332"/>
    </location>
</feature>
<feature type="signal peptide" evidence="2">
    <location>
        <begin position="1"/>
        <end position="19"/>
    </location>
</feature>
<dbReference type="InterPro" id="IPR014044">
    <property type="entry name" value="CAP_dom"/>
</dbReference>
<gene>
    <name evidence="4" type="ORF">AX774_g1730</name>
</gene>
<dbReference type="OrthoDB" id="568194at2759"/>
<organism evidence="4 5">
    <name type="scientific">Zancudomyces culisetae</name>
    <name type="common">Gut fungus</name>
    <name type="synonym">Smittium culisetae</name>
    <dbReference type="NCBI Taxonomy" id="1213189"/>
    <lineage>
        <taxon>Eukaryota</taxon>
        <taxon>Fungi</taxon>
        <taxon>Fungi incertae sedis</taxon>
        <taxon>Zoopagomycota</taxon>
        <taxon>Kickxellomycotina</taxon>
        <taxon>Harpellomycetes</taxon>
        <taxon>Harpellales</taxon>
        <taxon>Legeriomycetaceae</taxon>
        <taxon>Zancudomyces</taxon>
    </lineage>
</organism>
<dbReference type="EMBL" id="LSSK01000157">
    <property type="protein sequence ID" value="OMH84740.1"/>
    <property type="molecule type" value="Genomic_DNA"/>
</dbReference>
<evidence type="ECO:0000259" key="3">
    <source>
        <dbReference type="Pfam" id="PF00188"/>
    </source>
</evidence>
<comment type="caution">
    <text evidence="4">The sequence shown here is derived from an EMBL/GenBank/DDBJ whole genome shotgun (WGS) entry which is preliminary data.</text>
</comment>
<feature type="region of interest" description="Disordered" evidence="1">
    <location>
        <begin position="41"/>
        <end position="65"/>
    </location>
</feature>
<keyword evidence="5" id="KW-1185">Reference proteome</keyword>
<evidence type="ECO:0000313" key="5">
    <source>
        <dbReference type="Proteomes" id="UP000188320"/>
    </source>
</evidence>
<dbReference type="SUPFAM" id="SSF55797">
    <property type="entry name" value="PR-1-like"/>
    <property type="match status" value="1"/>
</dbReference>
<feature type="region of interest" description="Disordered" evidence="1">
    <location>
        <begin position="138"/>
        <end position="222"/>
    </location>
</feature>
<feature type="compositionally biased region" description="Basic residues" evidence="1">
    <location>
        <begin position="147"/>
        <end position="156"/>
    </location>
</feature>
<dbReference type="InterPro" id="IPR035940">
    <property type="entry name" value="CAP_sf"/>
</dbReference>
<dbReference type="Gene3D" id="3.40.33.10">
    <property type="entry name" value="CAP"/>
    <property type="match status" value="1"/>
</dbReference>
<feature type="chain" id="PRO_5012842296" description="SCP domain-containing protein" evidence="2">
    <location>
        <begin position="20"/>
        <end position="342"/>
    </location>
</feature>
<evidence type="ECO:0000256" key="1">
    <source>
        <dbReference type="SAM" id="MobiDB-lite"/>
    </source>
</evidence>
<protein>
    <recommendedName>
        <fullName evidence="3">SCP domain-containing protein</fullName>
    </recommendedName>
</protein>
<proteinExistence type="predicted"/>
<feature type="region of interest" description="Disordered" evidence="1">
    <location>
        <begin position="102"/>
        <end position="123"/>
    </location>
</feature>
<dbReference type="PANTHER" id="PTHR31157">
    <property type="entry name" value="SCP DOMAIN-CONTAINING PROTEIN"/>
    <property type="match status" value="1"/>
</dbReference>
<reference evidence="5" key="1">
    <citation type="submission" date="2017-01" db="EMBL/GenBank/DDBJ databases">
        <authorList>
            <person name="Wang Y."/>
            <person name="White M."/>
            <person name="Kvist S."/>
            <person name="Moncalvo J.-M."/>
        </authorList>
    </citation>
    <scope>NUCLEOTIDE SEQUENCE [LARGE SCALE GENOMIC DNA]</scope>
    <source>
        <strain evidence="5">COL-18-3</strain>
    </source>
</reference>